<sequence>MPRAAKNSSIGRAALSAPYPLPIIVTRSHSHHAPPPPPAPTDTLPAPQASGSGFPTVNHNWRDLPPAIPPIPYPQRDPSRPSRPRYSWRIKLRGMIMSGLEGESSQGRDVELESVTDGPDLELIKRFGNWSLTEEKEQDKSATTNLLQTAFETSIPASYIESRVNYYPFILPHLAGKSSQGSSMLLPPPNLDAPITPFTPGNINSMSGISPSGSLGDTSDVDDSDFVPDVTDVSSWISGSEDDGEDEEMTPHASPRSEILETPETPRVANQVLTNFTPGYLSSLSSQHVPSSFLRSTAQGYESEASSTRTTITRIPRSKFTRERRHMYTSEGYVRKGKARATDEAVPALLELSRPFHSNFDSGFHIGLEEQPLTNSWIYGGNGNGNDGFSLAPIAEEELEHEWSPEPMSIDPRSATRPPPDWAALNIDRETRHHPLPSPVPGLTRGLRLPSAPAHRNAAFPIDKACHNFLLARKVHALKRRETMMRRAQQLVRQAQEEYARSMRVETTQYPQTQKQTQSRRVEPSLYAQSMRPEPSPMDVDDGYFAIQQQHITKSPQPPSLSSNRYHRPPQPPRKRPRIESDSDHTGTSPLTGLTRIQESELEPYYLPHRLEIPSPLPAATTRKQQSTYELMLAIAERKEDEARLLREMVYEEGEERATTKRRRRHDTVRMSVDKPIRHGTAKRIKSERI</sequence>
<dbReference type="OrthoDB" id="10690261at2759"/>
<organism evidence="2 3">
    <name type="scientific">Naematelia encephala</name>
    <dbReference type="NCBI Taxonomy" id="71784"/>
    <lineage>
        <taxon>Eukaryota</taxon>
        <taxon>Fungi</taxon>
        <taxon>Dikarya</taxon>
        <taxon>Basidiomycota</taxon>
        <taxon>Agaricomycotina</taxon>
        <taxon>Tremellomycetes</taxon>
        <taxon>Tremellales</taxon>
        <taxon>Naemateliaceae</taxon>
        <taxon>Naematelia</taxon>
    </lineage>
</organism>
<feature type="compositionally biased region" description="Basic residues" evidence="1">
    <location>
        <begin position="565"/>
        <end position="577"/>
    </location>
</feature>
<dbReference type="EMBL" id="MCFC01000001">
    <property type="protein sequence ID" value="ORY35675.1"/>
    <property type="molecule type" value="Genomic_DNA"/>
</dbReference>
<feature type="compositionally biased region" description="Pro residues" evidence="1">
    <location>
        <begin position="66"/>
        <end position="75"/>
    </location>
</feature>
<feature type="compositionally biased region" description="Polar residues" evidence="1">
    <location>
        <begin position="547"/>
        <end position="564"/>
    </location>
</feature>
<feature type="region of interest" description="Disordered" evidence="1">
    <location>
        <begin position="26"/>
        <end position="85"/>
    </location>
</feature>
<name>A0A1Y2BNE1_9TREE</name>
<protein>
    <submittedName>
        <fullName evidence="2">Uncharacterized protein</fullName>
    </submittedName>
</protein>
<feature type="compositionally biased region" description="Polar residues" evidence="1">
    <location>
        <begin position="586"/>
        <end position="597"/>
    </location>
</feature>
<feature type="compositionally biased region" description="Low complexity" evidence="1">
    <location>
        <begin position="230"/>
        <end position="239"/>
    </location>
</feature>
<evidence type="ECO:0000256" key="1">
    <source>
        <dbReference type="SAM" id="MobiDB-lite"/>
    </source>
</evidence>
<gene>
    <name evidence="2" type="ORF">BCR39DRAFT_555813</name>
</gene>
<reference evidence="2 3" key="1">
    <citation type="submission" date="2016-07" db="EMBL/GenBank/DDBJ databases">
        <title>Pervasive Adenine N6-methylation of Active Genes in Fungi.</title>
        <authorList>
            <consortium name="DOE Joint Genome Institute"/>
            <person name="Mondo S.J."/>
            <person name="Dannebaum R.O."/>
            <person name="Kuo R.C."/>
            <person name="Labutti K."/>
            <person name="Haridas S."/>
            <person name="Kuo A."/>
            <person name="Salamov A."/>
            <person name="Ahrendt S.R."/>
            <person name="Lipzen A."/>
            <person name="Sullivan W."/>
            <person name="Andreopoulos W.B."/>
            <person name="Clum A."/>
            <person name="Lindquist E."/>
            <person name="Daum C."/>
            <person name="Ramamoorthy G.K."/>
            <person name="Gryganskyi A."/>
            <person name="Culley D."/>
            <person name="Magnuson J.K."/>
            <person name="James T.Y."/>
            <person name="O'Malley M.A."/>
            <person name="Stajich J.E."/>
            <person name="Spatafora J.W."/>
            <person name="Visel A."/>
            <person name="Grigoriev I.V."/>
        </authorList>
    </citation>
    <scope>NUCLEOTIDE SEQUENCE [LARGE SCALE GENOMIC DNA]</scope>
    <source>
        <strain evidence="2 3">68-887.2</strain>
    </source>
</reference>
<dbReference type="Proteomes" id="UP000193986">
    <property type="component" value="Unassembled WGS sequence"/>
</dbReference>
<accession>A0A1Y2BNE1</accession>
<feature type="compositionally biased region" description="Low complexity" evidence="1">
    <location>
        <begin position="507"/>
        <end position="517"/>
    </location>
</feature>
<feature type="region of interest" description="Disordered" evidence="1">
    <location>
        <begin position="504"/>
        <end position="598"/>
    </location>
</feature>
<feature type="region of interest" description="Disordered" evidence="1">
    <location>
        <begin position="230"/>
        <end position="258"/>
    </location>
</feature>
<keyword evidence="3" id="KW-1185">Reference proteome</keyword>
<proteinExistence type="predicted"/>
<evidence type="ECO:0000313" key="2">
    <source>
        <dbReference type="EMBL" id="ORY35675.1"/>
    </source>
</evidence>
<feature type="region of interest" description="Disordered" evidence="1">
    <location>
        <begin position="653"/>
        <end position="690"/>
    </location>
</feature>
<feature type="compositionally biased region" description="Basic and acidic residues" evidence="1">
    <location>
        <begin position="668"/>
        <end position="677"/>
    </location>
</feature>
<evidence type="ECO:0000313" key="3">
    <source>
        <dbReference type="Proteomes" id="UP000193986"/>
    </source>
</evidence>
<dbReference type="AlphaFoldDB" id="A0A1Y2BNE1"/>
<comment type="caution">
    <text evidence="2">The sequence shown here is derived from an EMBL/GenBank/DDBJ whole genome shotgun (WGS) entry which is preliminary data.</text>
</comment>
<dbReference type="InParanoid" id="A0A1Y2BNE1"/>
<feature type="compositionally biased region" description="Polar residues" evidence="1">
    <location>
        <begin position="50"/>
        <end position="59"/>
    </location>
</feature>